<organism evidence="2 3">
    <name type="scientific">Ceratopteris richardii</name>
    <name type="common">Triangle waterfern</name>
    <dbReference type="NCBI Taxonomy" id="49495"/>
    <lineage>
        <taxon>Eukaryota</taxon>
        <taxon>Viridiplantae</taxon>
        <taxon>Streptophyta</taxon>
        <taxon>Embryophyta</taxon>
        <taxon>Tracheophyta</taxon>
        <taxon>Polypodiopsida</taxon>
        <taxon>Polypodiidae</taxon>
        <taxon>Polypodiales</taxon>
        <taxon>Pteridineae</taxon>
        <taxon>Pteridaceae</taxon>
        <taxon>Parkerioideae</taxon>
        <taxon>Ceratopteris</taxon>
    </lineage>
</organism>
<comment type="caution">
    <text evidence="2">The sequence shown here is derived from an EMBL/GenBank/DDBJ whole genome shotgun (WGS) entry which is preliminary data.</text>
</comment>
<dbReference type="InterPro" id="IPR018962">
    <property type="entry name" value="DUF1995"/>
</dbReference>
<proteinExistence type="predicted"/>
<dbReference type="AlphaFoldDB" id="A0A8T2V0B2"/>
<evidence type="ECO:0000259" key="1">
    <source>
        <dbReference type="Pfam" id="PF09353"/>
    </source>
</evidence>
<evidence type="ECO:0000313" key="3">
    <source>
        <dbReference type="Proteomes" id="UP000825935"/>
    </source>
</evidence>
<dbReference type="PANTHER" id="PTHR34051">
    <property type="entry name" value="PROTEIN LOW PSII ACCUMULATION 3, CHLOROPLASTIC"/>
    <property type="match status" value="1"/>
</dbReference>
<dbReference type="OMA" id="KSATWWE"/>
<gene>
    <name evidence="2" type="ORF">KP509_04G069900</name>
</gene>
<dbReference type="OrthoDB" id="2082at2759"/>
<dbReference type="Proteomes" id="UP000825935">
    <property type="component" value="Chromosome 4"/>
</dbReference>
<feature type="domain" description="DUF1995" evidence="1">
    <location>
        <begin position="83"/>
        <end position="345"/>
    </location>
</feature>
<sequence>MAVASSLSTLPIFTPLLARASFSATPSFSRSPFMRHKSIPVLPCISICSDRVFRDFQLLAAMETGATAQSDAEARAGVAVYKPASYDVLISDAVRSLCYALDENKSRLEIDFPPLPSSISGYKGSSDEFIDANIQLVLALIRKLHEKRGISSRVVFPDKPEKKRATRVFKSTLELVNGVSFGSLDDIPGDGGKSFLKSLQSALDLDFSNEEEVKWQNEGNPALYFFVGCSTSELPAVETYVNTFAAEVPVVLFNLELDTLRADLGLFGFPSKDLHYRFLSQFLPVFYIRTREYSKTIAAAPFVVDYTGALFRMYPGPWQVMLKQGDGSYVCVAESSDRFSLGQTKEELLAALGLQEEKGSTMDFLRRGYKNTTWWEDDVEKEESMSWRS</sequence>
<name>A0A8T2V0B2_CERRI</name>
<reference evidence="2" key="1">
    <citation type="submission" date="2021-08" db="EMBL/GenBank/DDBJ databases">
        <title>WGS assembly of Ceratopteris richardii.</title>
        <authorList>
            <person name="Marchant D.B."/>
            <person name="Chen G."/>
            <person name="Jenkins J."/>
            <person name="Shu S."/>
            <person name="Leebens-Mack J."/>
            <person name="Grimwood J."/>
            <person name="Schmutz J."/>
            <person name="Soltis P."/>
            <person name="Soltis D."/>
            <person name="Chen Z.-H."/>
        </authorList>
    </citation>
    <scope>NUCLEOTIDE SEQUENCE</scope>
    <source>
        <strain evidence="2">Whitten #5841</strain>
        <tissue evidence="2">Leaf</tissue>
    </source>
</reference>
<keyword evidence="3" id="KW-1185">Reference proteome</keyword>
<dbReference type="EMBL" id="CM035409">
    <property type="protein sequence ID" value="KAH7439636.1"/>
    <property type="molecule type" value="Genomic_DNA"/>
</dbReference>
<dbReference type="Pfam" id="PF09353">
    <property type="entry name" value="DUF1995"/>
    <property type="match status" value="1"/>
</dbReference>
<accession>A0A8T2V0B2</accession>
<dbReference type="InterPro" id="IPR044687">
    <property type="entry name" value="LPA3"/>
</dbReference>
<evidence type="ECO:0000313" key="2">
    <source>
        <dbReference type="EMBL" id="KAH7439636.1"/>
    </source>
</evidence>
<protein>
    <recommendedName>
        <fullName evidence="1">DUF1995 domain-containing protein</fullName>
    </recommendedName>
</protein>
<dbReference type="EMBL" id="CM035409">
    <property type="protein sequence ID" value="KAH7439637.1"/>
    <property type="molecule type" value="Genomic_DNA"/>
</dbReference>
<dbReference type="PANTHER" id="PTHR34051:SF2">
    <property type="entry name" value="PROTEIN LPA3"/>
    <property type="match status" value="1"/>
</dbReference>